<evidence type="ECO:0000313" key="2">
    <source>
        <dbReference type="Proteomes" id="UP000520814"/>
    </source>
</evidence>
<dbReference type="Gene3D" id="2.120.10.30">
    <property type="entry name" value="TolB, C-terminal domain"/>
    <property type="match status" value="1"/>
</dbReference>
<organism evidence="1 2">
    <name type="scientific">Armatimonas rosea</name>
    <dbReference type="NCBI Taxonomy" id="685828"/>
    <lineage>
        <taxon>Bacteria</taxon>
        <taxon>Bacillati</taxon>
        <taxon>Armatimonadota</taxon>
        <taxon>Armatimonadia</taxon>
        <taxon>Armatimonadales</taxon>
        <taxon>Armatimonadaceae</taxon>
        <taxon>Armatimonas</taxon>
    </lineage>
</organism>
<gene>
    <name evidence="1" type="ORF">HNQ39_001676</name>
</gene>
<dbReference type="PROSITE" id="PS51257">
    <property type="entry name" value="PROKAR_LIPOPROTEIN"/>
    <property type="match status" value="1"/>
</dbReference>
<name>A0A7W9SP21_ARMRO</name>
<comment type="caution">
    <text evidence="1">The sequence shown here is derived from an EMBL/GenBank/DDBJ whole genome shotgun (WGS) entry which is preliminary data.</text>
</comment>
<protein>
    <submittedName>
        <fullName evidence="1">Tol biopolymer transport system component</fullName>
    </submittedName>
</protein>
<sequence>MALLNRRHFLVGSASTLLGLGAGCGSGGSGSEPPSLAGYVLFNEPYGEGATASARIIAARPDGSDRKVVLDQHRLLSVSPDGALLEVQEATGTRNRLLFNTAGERQALLPALAESPTLNALPSAWSPDGQQLLYFSQILFPVPPPFQLTVLNRKGEVVRSVAKTNSWRYGWIGPTTVAWLDLTGTFRLDLNAGGTQLLSDNNAIQALSPDGNYLLAVEPAGASFQVVRQSVATNAKVPLLSGLNGATEARYSRDGRFILVTAVQSSGYVAVRIAASTLAVEATIALPTTGTLLAAPSVVWSPDFQSIAYHWTNVSDTPPSEHLELRGAVGTYSFARNNEPIAWL</sequence>
<dbReference type="PROSITE" id="PS51318">
    <property type="entry name" value="TAT"/>
    <property type="match status" value="1"/>
</dbReference>
<accession>A0A7W9SP21</accession>
<keyword evidence="2" id="KW-1185">Reference proteome</keyword>
<dbReference type="EMBL" id="JACHGW010000002">
    <property type="protein sequence ID" value="MBB6049885.1"/>
    <property type="molecule type" value="Genomic_DNA"/>
</dbReference>
<dbReference type="RefSeq" id="WP_184193798.1">
    <property type="nucleotide sequence ID" value="NZ_JACHGW010000002.1"/>
</dbReference>
<proteinExistence type="predicted"/>
<dbReference type="SUPFAM" id="SSF82171">
    <property type="entry name" value="DPP6 N-terminal domain-like"/>
    <property type="match status" value="1"/>
</dbReference>
<dbReference type="Proteomes" id="UP000520814">
    <property type="component" value="Unassembled WGS sequence"/>
</dbReference>
<dbReference type="InterPro" id="IPR011042">
    <property type="entry name" value="6-blade_b-propeller_TolB-like"/>
</dbReference>
<dbReference type="Pfam" id="PF07676">
    <property type="entry name" value="PD40"/>
    <property type="match status" value="1"/>
</dbReference>
<evidence type="ECO:0000313" key="1">
    <source>
        <dbReference type="EMBL" id="MBB6049885.1"/>
    </source>
</evidence>
<dbReference type="InterPro" id="IPR011659">
    <property type="entry name" value="WD40"/>
</dbReference>
<dbReference type="InterPro" id="IPR006311">
    <property type="entry name" value="TAT_signal"/>
</dbReference>
<reference evidence="1 2" key="1">
    <citation type="submission" date="2020-08" db="EMBL/GenBank/DDBJ databases">
        <title>Genomic Encyclopedia of Type Strains, Phase IV (KMG-IV): sequencing the most valuable type-strain genomes for metagenomic binning, comparative biology and taxonomic classification.</title>
        <authorList>
            <person name="Goeker M."/>
        </authorList>
    </citation>
    <scope>NUCLEOTIDE SEQUENCE [LARGE SCALE GENOMIC DNA]</scope>
    <source>
        <strain evidence="1 2">DSM 23562</strain>
    </source>
</reference>
<dbReference type="AlphaFoldDB" id="A0A7W9SP21"/>